<evidence type="ECO:0000256" key="1">
    <source>
        <dbReference type="SAM" id="MobiDB-lite"/>
    </source>
</evidence>
<evidence type="ECO:0000313" key="4">
    <source>
        <dbReference type="Proteomes" id="UP000225706"/>
    </source>
</evidence>
<dbReference type="AlphaFoldDB" id="A0A2B4SQX6"/>
<feature type="compositionally biased region" description="Basic and acidic residues" evidence="1">
    <location>
        <begin position="43"/>
        <end position="52"/>
    </location>
</feature>
<dbReference type="Proteomes" id="UP000225706">
    <property type="component" value="Unassembled WGS sequence"/>
</dbReference>
<accession>A0A2B4SQX6</accession>
<dbReference type="EMBL" id="LSMT01000034">
    <property type="protein sequence ID" value="PFX31519.1"/>
    <property type="molecule type" value="Genomic_DNA"/>
</dbReference>
<proteinExistence type="predicted"/>
<feature type="compositionally biased region" description="Basic and acidic residues" evidence="1">
    <location>
        <begin position="545"/>
        <end position="564"/>
    </location>
</feature>
<comment type="caution">
    <text evidence="3">The sequence shown here is derived from an EMBL/GenBank/DDBJ whole genome shotgun (WGS) entry which is preliminary data.</text>
</comment>
<protein>
    <recommendedName>
        <fullName evidence="2">ILEI/PANDER domain-containing protein</fullName>
    </recommendedName>
</protein>
<reference evidence="4" key="1">
    <citation type="journal article" date="2017" name="bioRxiv">
        <title>Comparative analysis of the genomes of Stylophora pistillata and Acropora digitifera provides evidence for extensive differences between species of corals.</title>
        <authorList>
            <person name="Voolstra C.R."/>
            <person name="Li Y."/>
            <person name="Liew Y.J."/>
            <person name="Baumgarten S."/>
            <person name="Zoccola D."/>
            <person name="Flot J.-F."/>
            <person name="Tambutte S."/>
            <person name="Allemand D."/>
            <person name="Aranda M."/>
        </authorList>
    </citation>
    <scope>NUCLEOTIDE SEQUENCE [LARGE SCALE GENOMIC DNA]</scope>
</reference>
<dbReference type="PROSITE" id="PS52031">
    <property type="entry name" value="GG_LECTIN"/>
    <property type="match status" value="2"/>
</dbReference>
<dbReference type="PANTHER" id="PTHR15535:SF17">
    <property type="entry name" value="TRANSMEMBRANE PROTEIN"/>
    <property type="match status" value="1"/>
</dbReference>
<organism evidence="3 4">
    <name type="scientific">Stylophora pistillata</name>
    <name type="common">Smooth cauliflower coral</name>
    <dbReference type="NCBI Taxonomy" id="50429"/>
    <lineage>
        <taxon>Eukaryota</taxon>
        <taxon>Metazoa</taxon>
        <taxon>Cnidaria</taxon>
        <taxon>Anthozoa</taxon>
        <taxon>Hexacorallia</taxon>
        <taxon>Scleractinia</taxon>
        <taxon>Astrocoeniina</taxon>
        <taxon>Pocilloporidae</taxon>
        <taxon>Stylophora</taxon>
    </lineage>
</organism>
<feature type="compositionally biased region" description="Acidic residues" evidence="1">
    <location>
        <begin position="54"/>
        <end position="75"/>
    </location>
</feature>
<sequence length="711" mass="80074">MAVESSSGVVDIGEGQSDVDEDTKEDLSHAVPQRNTEVLVGDETVRDTKGGEGGEGEGDEETGGEDDGKGEEEDVVPYGEFPLTPMATLTMQNGFTASYEVSEEGESWRFPFRMKHLGMDDDTSLFCGKLAQMEENLGRIYLSVESQGFVDKKRGRTLYGRSRAYIRVNGKDYSRHRRGFNVVVLNYKSGRIEARRSFDTHGSRYAAKKFKQFISRIRRGRIVLLAIQDEAYRFGRYYKYVLKRLHINPRSIRLSYRSSLALIGYVGRRRPYWVRYMSRPQPRGPSYEVEDAEFDSDEEDGSFEARDAGDFSSIASQGILRVRVESQGYVDKKRGRTLHGRSRAYIRVNGRDYSLHRRGFNIVLVSHKTGRVLKRGYFDTHASRYQAKRFKKFIYSIRRRTIVLLAIQDEAYRFGKYYKYVLRRLNIDPRRIILSYRSSLALIGFVGRRRPYWLKYMSRPQKRGPSYAVSHIPLRQGENDAESEKGGEDDEDAEEDAEEDAVDEGMGEEGDQREEAGDAPAFVEDGERGGGFDNVEDGEEEGDEGKEGESEESLKDREDRKGDCEGEGDGGLGDDDVEGEDEEGEEEDADGSSGDMEGDDRDVVDAAEEDDEEGGVDEAEEDDEDDEESEGDTSATVEYDARKEIHPLPWNTTQEEALESSGRVDMVEKGGFALGVEDAEKEDDEDDEEDEGSQEEGGGAGDVEGVEGDDE</sequence>
<feature type="domain" description="ILEI/PANDER" evidence="2">
    <location>
        <begin position="178"/>
        <end position="267"/>
    </location>
</feature>
<dbReference type="OrthoDB" id="10692433at2759"/>
<evidence type="ECO:0000313" key="3">
    <source>
        <dbReference type="EMBL" id="PFX31519.1"/>
    </source>
</evidence>
<dbReference type="Pfam" id="PF15711">
    <property type="entry name" value="ILEI"/>
    <property type="match status" value="2"/>
</dbReference>
<name>A0A2B4SQX6_STYPI</name>
<feature type="region of interest" description="Disordered" evidence="1">
    <location>
        <begin position="1"/>
        <end position="75"/>
    </location>
</feature>
<gene>
    <name evidence="3" type="ORF">AWC38_SpisGene3581</name>
</gene>
<feature type="domain" description="ILEI/PANDER" evidence="2">
    <location>
        <begin position="358"/>
        <end position="447"/>
    </location>
</feature>
<feature type="region of interest" description="Disordered" evidence="1">
    <location>
        <begin position="463"/>
        <end position="711"/>
    </location>
</feature>
<feature type="compositionally biased region" description="Acidic residues" evidence="1">
    <location>
        <begin position="487"/>
        <end position="512"/>
    </location>
</feature>
<feature type="compositionally biased region" description="Acidic residues" evidence="1">
    <location>
        <begin position="534"/>
        <end position="544"/>
    </location>
</feature>
<dbReference type="PANTHER" id="PTHR15535">
    <property type="entry name" value="TRANSMEMBRANE PROTEIN 2-RELATED"/>
    <property type="match status" value="1"/>
</dbReference>
<keyword evidence="4" id="KW-1185">Reference proteome</keyword>
<dbReference type="InterPro" id="IPR039477">
    <property type="entry name" value="ILEI/PANDER_dom"/>
</dbReference>
<dbReference type="InterPro" id="IPR052252">
    <property type="entry name" value="CEMIP/CEMIP2"/>
</dbReference>
<feature type="compositionally biased region" description="Acidic residues" evidence="1">
    <location>
        <begin position="565"/>
        <end position="631"/>
    </location>
</feature>
<evidence type="ECO:0000259" key="2">
    <source>
        <dbReference type="Pfam" id="PF15711"/>
    </source>
</evidence>
<feature type="compositionally biased region" description="Acidic residues" evidence="1">
    <location>
        <begin position="677"/>
        <end position="694"/>
    </location>
</feature>